<feature type="compositionally biased region" description="Polar residues" evidence="1">
    <location>
        <begin position="249"/>
        <end position="266"/>
    </location>
</feature>
<dbReference type="Proteomes" id="UP001152888">
    <property type="component" value="Unassembled WGS sequence"/>
</dbReference>
<feature type="compositionally biased region" description="Basic residues" evidence="1">
    <location>
        <begin position="232"/>
        <end position="241"/>
    </location>
</feature>
<sequence>MRSATRSFLSLQISEQKSEDCEMADLNEIEEVLLSGEPSTNGVKRSETEIDPELLKLLGDEPLGKEPEFGPEVDPQIAERWAEYLTAGPAARDDKDELTRKYLIPKNIPHLKPPALNSELEILLPTGAKKEDRYKCNIQASMGVALAALATTIDTLLKSDLPADEMKKQILPNVVDASKILCGSYRMMTINRKYAVEVHMDKSLKQVIKECRNDVQYLCGPNLGLALNVKKLPNRRNRNKPAKAEVKTEANTSTTDLSMTDVSQTAEDADGSIAETPAESTGAEEEEKSAGNDDSEMTKLLGDDAAKSQGPAEGPEVHTAIASRWVKFLTRGVERKDLEPLNKKYLIPKNIPELRAPKLNPQLKPKLSEQLKREDRYLAMIQSGLGVGLTAIAETIDQVLRNEVSAAEVKTSLLPRIVDAGKIMCGSFSAITTNRKYHIETRLDRPYRTLVKESVPDEWLCGKDFATKVTIVESQLDSFKQLKKSDSVGGNQAKRPATGGAQRSAATKSTIATAAKGASGAAQAARKRWKSRSGPRADWGNQGGQGVKRKSSDWHSRPNNYSEWAARQPPPLMSTRPAWNPWM</sequence>
<dbReference type="EMBL" id="CAKOFQ010007075">
    <property type="protein sequence ID" value="CAH1989894.1"/>
    <property type="molecule type" value="Genomic_DNA"/>
</dbReference>
<feature type="region of interest" description="Disordered" evidence="1">
    <location>
        <begin position="483"/>
        <end position="583"/>
    </location>
</feature>
<organism evidence="2 3">
    <name type="scientific">Acanthoscelides obtectus</name>
    <name type="common">Bean weevil</name>
    <name type="synonym">Bruchus obtectus</name>
    <dbReference type="NCBI Taxonomy" id="200917"/>
    <lineage>
        <taxon>Eukaryota</taxon>
        <taxon>Metazoa</taxon>
        <taxon>Ecdysozoa</taxon>
        <taxon>Arthropoda</taxon>
        <taxon>Hexapoda</taxon>
        <taxon>Insecta</taxon>
        <taxon>Pterygota</taxon>
        <taxon>Neoptera</taxon>
        <taxon>Endopterygota</taxon>
        <taxon>Coleoptera</taxon>
        <taxon>Polyphaga</taxon>
        <taxon>Cucujiformia</taxon>
        <taxon>Chrysomeloidea</taxon>
        <taxon>Chrysomelidae</taxon>
        <taxon>Bruchinae</taxon>
        <taxon>Bruchini</taxon>
        <taxon>Acanthoscelides</taxon>
    </lineage>
</organism>
<dbReference type="AlphaFoldDB" id="A0A9P0LEV6"/>
<evidence type="ECO:0000313" key="3">
    <source>
        <dbReference type="Proteomes" id="UP001152888"/>
    </source>
</evidence>
<protein>
    <submittedName>
        <fullName evidence="2">Uncharacterized protein</fullName>
    </submittedName>
</protein>
<evidence type="ECO:0000313" key="2">
    <source>
        <dbReference type="EMBL" id="CAH1989894.1"/>
    </source>
</evidence>
<gene>
    <name evidence="2" type="ORF">ACAOBT_LOCUS19347</name>
</gene>
<dbReference type="PANTHER" id="PTHR34239">
    <property type="entry name" value="APPLE DOMAIN-CONTAINING PROTEIN"/>
    <property type="match status" value="1"/>
</dbReference>
<evidence type="ECO:0000256" key="1">
    <source>
        <dbReference type="SAM" id="MobiDB-lite"/>
    </source>
</evidence>
<dbReference type="OrthoDB" id="6709578at2759"/>
<accession>A0A9P0LEV6</accession>
<proteinExistence type="predicted"/>
<feature type="region of interest" description="Disordered" evidence="1">
    <location>
        <begin position="231"/>
        <end position="298"/>
    </location>
</feature>
<name>A0A9P0LEV6_ACAOB</name>
<dbReference type="PANTHER" id="PTHR34239:SF2">
    <property type="entry name" value="TRANSPOSABLE ELEMENT P TRANSPOSASE_THAP9 CONSERVED DOMAIN-CONTAINING PROTEIN"/>
    <property type="match status" value="1"/>
</dbReference>
<comment type="caution">
    <text evidence="2">The sequence shown here is derived from an EMBL/GenBank/DDBJ whole genome shotgun (WGS) entry which is preliminary data.</text>
</comment>
<feature type="compositionally biased region" description="Low complexity" evidence="1">
    <location>
        <begin position="503"/>
        <end position="524"/>
    </location>
</feature>
<reference evidence="2" key="1">
    <citation type="submission" date="2022-03" db="EMBL/GenBank/DDBJ databases">
        <authorList>
            <person name="Sayadi A."/>
        </authorList>
    </citation>
    <scope>NUCLEOTIDE SEQUENCE</scope>
</reference>
<keyword evidence="3" id="KW-1185">Reference proteome</keyword>